<dbReference type="AlphaFoldDB" id="A0A0R2GWK5"/>
<dbReference type="PATRIC" id="fig|148604.4.peg.1671"/>
<evidence type="ECO:0000256" key="1">
    <source>
        <dbReference type="SAM" id="Coils"/>
    </source>
</evidence>
<dbReference type="STRING" id="1203076.GCA_000312405_00628"/>
<feature type="coiled-coil region" evidence="1">
    <location>
        <begin position="185"/>
        <end position="262"/>
    </location>
</feature>
<proteinExistence type="predicted"/>
<evidence type="ECO:0000313" key="3">
    <source>
        <dbReference type="Proteomes" id="UP000051639"/>
    </source>
</evidence>
<keyword evidence="1" id="KW-0175">Coiled coil</keyword>
<evidence type="ECO:0008006" key="4">
    <source>
        <dbReference type="Google" id="ProtNLM"/>
    </source>
</evidence>
<organism evidence="2 3">
    <name type="scientific">Limosilactobacillus ingluviei</name>
    <dbReference type="NCBI Taxonomy" id="148604"/>
    <lineage>
        <taxon>Bacteria</taxon>
        <taxon>Bacillati</taxon>
        <taxon>Bacillota</taxon>
        <taxon>Bacilli</taxon>
        <taxon>Lactobacillales</taxon>
        <taxon>Lactobacillaceae</taxon>
        <taxon>Limosilactobacillus</taxon>
    </lineage>
</organism>
<name>A0A0R2GWK5_9LACO</name>
<dbReference type="Proteomes" id="UP000051639">
    <property type="component" value="Unassembled WGS sequence"/>
</dbReference>
<dbReference type="eggNOG" id="ENOG5031R7P">
    <property type="taxonomic scope" value="Bacteria"/>
</dbReference>
<comment type="caution">
    <text evidence="2">The sequence shown here is derived from an EMBL/GenBank/DDBJ whole genome shotgun (WGS) entry which is preliminary data.</text>
</comment>
<sequence>MAFRHCPFKSSQKIGKIKLDYDKETMLMISETTNGAQPISQIINQSIEQKVNYLQELKQAVANHADQAIYALLDQKRYAAEIMHREEKANDTGVMTLVDDLTAQLSNYLSTKLINYLSQAYPFFYYEEYQLGHYRMYFGNWWDRRQFGELDVLNIRFVFDQSEYAKLAKSFELAQAGQRYNGQRIEELSKENDRLQALIDSADKRDAKKEELQAELKEASARNGLFESSKNRETREAIVAKLSELENQDEEARTAAGKIKANNQQVLELSKENTILSYERKSIVDTFGSFEDFELANRKLYASYLQSLVADGKQVEADD</sequence>
<evidence type="ECO:0000313" key="2">
    <source>
        <dbReference type="EMBL" id="KRN45218.1"/>
    </source>
</evidence>
<accession>A0A0R2GWK5</accession>
<reference evidence="2 3" key="1">
    <citation type="journal article" date="2015" name="Genome Announc.">
        <title>Expanding the biotechnology potential of lactobacilli through comparative genomics of 213 strains and associated genera.</title>
        <authorList>
            <person name="Sun Z."/>
            <person name="Harris H.M."/>
            <person name="McCann A."/>
            <person name="Guo C."/>
            <person name="Argimon S."/>
            <person name="Zhang W."/>
            <person name="Yang X."/>
            <person name="Jeffery I.B."/>
            <person name="Cooney J.C."/>
            <person name="Kagawa T.F."/>
            <person name="Liu W."/>
            <person name="Song Y."/>
            <person name="Salvetti E."/>
            <person name="Wrobel A."/>
            <person name="Rasinkangas P."/>
            <person name="Parkhill J."/>
            <person name="Rea M.C."/>
            <person name="O'Sullivan O."/>
            <person name="Ritari J."/>
            <person name="Douillard F.P."/>
            <person name="Paul Ross R."/>
            <person name="Yang R."/>
            <person name="Briner A.E."/>
            <person name="Felis G.E."/>
            <person name="de Vos W.M."/>
            <person name="Barrangou R."/>
            <person name="Klaenhammer T.R."/>
            <person name="Caufield P.W."/>
            <person name="Cui Y."/>
            <person name="Zhang H."/>
            <person name="O'Toole P.W."/>
        </authorList>
    </citation>
    <scope>NUCLEOTIDE SEQUENCE [LARGE SCALE GENOMIC DNA]</scope>
    <source>
        <strain evidence="2 3">DSM 14792</strain>
    </source>
</reference>
<keyword evidence="3" id="KW-1185">Reference proteome</keyword>
<protein>
    <recommendedName>
        <fullName evidence="4">Exonuclease SbcC</fullName>
    </recommendedName>
</protein>
<dbReference type="EMBL" id="JQBA01000005">
    <property type="protein sequence ID" value="KRN45218.1"/>
    <property type="molecule type" value="Genomic_DNA"/>
</dbReference>
<gene>
    <name evidence="2" type="ORF">IV41_GL001625</name>
</gene>